<dbReference type="Gene3D" id="3.40.630.30">
    <property type="match status" value="1"/>
</dbReference>
<protein>
    <submittedName>
        <fullName evidence="4">GNAT family N-acetyltransferase</fullName>
    </submittedName>
</protein>
<dbReference type="InterPro" id="IPR050832">
    <property type="entry name" value="Bact_Acetyltransf"/>
</dbReference>
<dbReference type="RefSeq" id="WP_129886380.1">
    <property type="nucleotide sequence ID" value="NZ_CP035758.1"/>
</dbReference>
<evidence type="ECO:0000313" key="4">
    <source>
        <dbReference type="EMBL" id="QBD75783.1"/>
    </source>
</evidence>
<dbReference type="PROSITE" id="PS51186">
    <property type="entry name" value="GNAT"/>
    <property type="match status" value="2"/>
</dbReference>
<dbReference type="OrthoDB" id="159497at2"/>
<proteinExistence type="predicted"/>
<evidence type="ECO:0000256" key="2">
    <source>
        <dbReference type="ARBA" id="ARBA00023315"/>
    </source>
</evidence>
<dbReference type="Pfam" id="PF00583">
    <property type="entry name" value="Acetyltransf_1"/>
    <property type="match status" value="2"/>
</dbReference>
<dbReference type="GO" id="GO:0016747">
    <property type="term" value="F:acyltransferase activity, transferring groups other than amino-acyl groups"/>
    <property type="evidence" value="ECO:0007669"/>
    <property type="project" value="InterPro"/>
</dbReference>
<gene>
    <name evidence="4" type="ORF">EPA93_07095</name>
</gene>
<dbReference type="SUPFAM" id="SSF55729">
    <property type="entry name" value="Acyl-CoA N-acyltransferases (Nat)"/>
    <property type="match status" value="2"/>
</dbReference>
<feature type="domain" description="N-acetyltransferase" evidence="3">
    <location>
        <begin position="157"/>
        <end position="293"/>
    </location>
</feature>
<feature type="domain" description="N-acetyltransferase" evidence="3">
    <location>
        <begin position="15"/>
        <end position="147"/>
    </location>
</feature>
<dbReference type="Proteomes" id="UP000290365">
    <property type="component" value="Chromosome"/>
</dbReference>
<dbReference type="KEGG" id="kbs:EPA93_07095"/>
<keyword evidence="1 4" id="KW-0808">Transferase</keyword>
<dbReference type="CDD" id="cd04301">
    <property type="entry name" value="NAT_SF"/>
    <property type="match status" value="2"/>
</dbReference>
<dbReference type="InterPro" id="IPR016181">
    <property type="entry name" value="Acyl_CoA_acyltransferase"/>
</dbReference>
<dbReference type="InterPro" id="IPR000182">
    <property type="entry name" value="GNAT_dom"/>
</dbReference>
<evidence type="ECO:0000313" key="5">
    <source>
        <dbReference type="Proteomes" id="UP000290365"/>
    </source>
</evidence>
<evidence type="ECO:0000256" key="1">
    <source>
        <dbReference type="ARBA" id="ARBA00022679"/>
    </source>
</evidence>
<name>A0A4P6JL32_KTERU</name>
<accession>A0A4P6JL32</accession>
<dbReference type="AlphaFoldDB" id="A0A4P6JL32"/>
<dbReference type="EMBL" id="CP035758">
    <property type="protein sequence ID" value="QBD75783.1"/>
    <property type="molecule type" value="Genomic_DNA"/>
</dbReference>
<dbReference type="PANTHER" id="PTHR43877">
    <property type="entry name" value="AMINOALKYLPHOSPHONATE N-ACETYLTRANSFERASE-RELATED-RELATED"/>
    <property type="match status" value="1"/>
</dbReference>
<evidence type="ECO:0000259" key="3">
    <source>
        <dbReference type="PROSITE" id="PS51186"/>
    </source>
</evidence>
<organism evidence="4 5">
    <name type="scientific">Ktedonosporobacter rubrisoli</name>
    <dbReference type="NCBI Taxonomy" id="2509675"/>
    <lineage>
        <taxon>Bacteria</taxon>
        <taxon>Bacillati</taxon>
        <taxon>Chloroflexota</taxon>
        <taxon>Ktedonobacteria</taxon>
        <taxon>Ktedonobacterales</taxon>
        <taxon>Ktedonosporobacteraceae</taxon>
        <taxon>Ktedonosporobacter</taxon>
    </lineage>
</organism>
<sequence>MSSPIKQGLLKRRGLDAAELTEIKQLAALCNNHEGLDLKLNWGILRQRPSDQLNDFLYYVDGQLVGFLALFSFAAREGEISGMVHPAHRKGGIFQILFEAARQESISRGLNSLLLIVEGASPAGQAFVRHLPTTYDHSEYKMVLDGPQLPQEMHKHLHFRAAHPQDIPVLSYISAQAFQVPQDEINWYTEQKLSEANRRYYVGEVNSVIVGIIEVSFSEGSALIQGFAVLPEYQGKGYGRQMLARTVRELLRANPQSIWLEVMTENKQALALYQSCGFKEIGCYDYYRLPLKH</sequence>
<keyword evidence="2" id="KW-0012">Acyltransferase</keyword>
<keyword evidence="5" id="KW-1185">Reference proteome</keyword>
<reference evidence="4 5" key="1">
    <citation type="submission" date="2019-01" db="EMBL/GenBank/DDBJ databases">
        <title>Ktedonosporobacter rubrisoli SCAWS-G2.</title>
        <authorList>
            <person name="Huang Y."/>
            <person name="Yan B."/>
        </authorList>
    </citation>
    <scope>NUCLEOTIDE SEQUENCE [LARGE SCALE GENOMIC DNA]</scope>
    <source>
        <strain evidence="4 5">SCAWS-G2</strain>
    </source>
</reference>